<organism evidence="4 5">
    <name type="scientific">Nocardioides salarius</name>
    <dbReference type="NCBI Taxonomy" id="374513"/>
    <lineage>
        <taxon>Bacteria</taxon>
        <taxon>Bacillati</taxon>
        <taxon>Actinomycetota</taxon>
        <taxon>Actinomycetes</taxon>
        <taxon>Propionibacteriales</taxon>
        <taxon>Nocardioidaceae</taxon>
        <taxon>Nocardioides</taxon>
    </lineage>
</organism>
<dbReference type="Gene3D" id="3.10.20.10">
    <property type="match status" value="1"/>
</dbReference>
<dbReference type="RefSeq" id="WP_193668762.1">
    <property type="nucleotide sequence ID" value="NZ_JACDTV010000006.1"/>
</dbReference>
<proteinExistence type="predicted"/>
<evidence type="ECO:0000256" key="3">
    <source>
        <dbReference type="SAM" id="MobiDB-lite"/>
    </source>
</evidence>
<keyword evidence="5" id="KW-1185">Reference proteome</keyword>
<dbReference type="Pfam" id="PF02634">
    <property type="entry name" value="FdhD-NarQ"/>
    <property type="match status" value="1"/>
</dbReference>
<dbReference type="InterPro" id="IPR016193">
    <property type="entry name" value="Cytidine_deaminase-like"/>
</dbReference>
<accession>A0ABS2M549</accession>
<dbReference type="PANTHER" id="PTHR30592">
    <property type="entry name" value="FORMATE DEHYDROGENASE"/>
    <property type="match status" value="1"/>
</dbReference>
<feature type="compositionally biased region" description="Low complexity" evidence="3">
    <location>
        <begin position="1"/>
        <end position="13"/>
    </location>
</feature>
<reference evidence="4 5" key="1">
    <citation type="submission" date="2021-01" db="EMBL/GenBank/DDBJ databases">
        <title>Sequencing the genomes of 1000 actinobacteria strains.</title>
        <authorList>
            <person name="Klenk H.-P."/>
        </authorList>
    </citation>
    <scope>NUCLEOTIDE SEQUENCE [LARGE SCALE GENOMIC DNA]</scope>
    <source>
        <strain evidence="4 5">DSM 18239</strain>
    </source>
</reference>
<gene>
    <name evidence="4" type="ORF">JOE61_000135</name>
</gene>
<name>A0ABS2M549_9ACTN</name>
<feature type="region of interest" description="Disordered" evidence="3">
    <location>
        <begin position="1"/>
        <end position="26"/>
    </location>
</feature>
<dbReference type="PIRSF" id="PIRSF015626">
    <property type="entry name" value="FdhD"/>
    <property type="match status" value="1"/>
</dbReference>
<feature type="compositionally biased region" description="Basic and acidic residues" evidence="3">
    <location>
        <begin position="14"/>
        <end position="26"/>
    </location>
</feature>
<protein>
    <submittedName>
        <fullName evidence="4">FdhD protein</fullName>
    </submittedName>
</protein>
<comment type="caution">
    <text evidence="4">The sequence shown here is derived from an EMBL/GenBank/DDBJ whole genome shotgun (WGS) entry which is preliminary data.</text>
</comment>
<dbReference type="Gene3D" id="3.40.140.10">
    <property type="entry name" value="Cytidine Deaminase, domain 2"/>
    <property type="match status" value="1"/>
</dbReference>
<keyword evidence="1" id="KW-0963">Cytoplasm</keyword>
<evidence type="ECO:0000313" key="5">
    <source>
        <dbReference type="Proteomes" id="UP000732378"/>
    </source>
</evidence>
<sequence length="277" mass="29229">MTGLPRRPGPTVRTRVEEHVGDQVRRHEDRLATEEPLEVRLTWPGAPARRVWVTMRTPGHDFELAAGWVRHEGLLGAGTGLAGVAYCTDADLTREQELNVVTVALDSAPAREPGHRHEGLSAGSSACGVCGADSVADALSVTPAEPWAGPLPTPDVVRRLPDLVREAQRVFDRTGGVHAAALARADGELLVVREDIGRHNAVDKVTGARLLAGEPVAEACLVVSGRAGFELVQKAVSAGVGSLVAVGAPTSLSARLAAERGLGLWGFVRGHRAVRYC</sequence>
<dbReference type="EMBL" id="JAFBBZ010000001">
    <property type="protein sequence ID" value="MBM7506321.1"/>
    <property type="molecule type" value="Genomic_DNA"/>
</dbReference>
<dbReference type="InterPro" id="IPR003786">
    <property type="entry name" value="FdhD"/>
</dbReference>
<evidence type="ECO:0000256" key="2">
    <source>
        <dbReference type="ARBA" id="ARBA00023150"/>
    </source>
</evidence>
<dbReference type="Proteomes" id="UP000732378">
    <property type="component" value="Unassembled WGS sequence"/>
</dbReference>
<dbReference type="PANTHER" id="PTHR30592:SF1">
    <property type="entry name" value="SULFUR CARRIER PROTEIN FDHD"/>
    <property type="match status" value="1"/>
</dbReference>
<evidence type="ECO:0000256" key="1">
    <source>
        <dbReference type="ARBA" id="ARBA00022490"/>
    </source>
</evidence>
<evidence type="ECO:0000313" key="4">
    <source>
        <dbReference type="EMBL" id="MBM7506321.1"/>
    </source>
</evidence>
<dbReference type="SUPFAM" id="SSF53927">
    <property type="entry name" value="Cytidine deaminase-like"/>
    <property type="match status" value="1"/>
</dbReference>
<keyword evidence="2" id="KW-0501">Molybdenum cofactor biosynthesis</keyword>